<keyword evidence="4" id="KW-0410">Iron transport</keyword>
<name>A0A6C0U998_9GAMM</name>
<dbReference type="PROSITE" id="PS52016">
    <property type="entry name" value="TONB_DEPENDENT_REC_3"/>
    <property type="match status" value="1"/>
</dbReference>
<evidence type="ECO:0000256" key="7">
    <source>
        <dbReference type="ARBA" id="ARBA00023065"/>
    </source>
</evidence>
<dbReference type="Gene3D" id="2.40.170.20">
    <property type="entry name" value="TonB-dependent receptor, beta-barrel domain"/>
    <property type="match status" value="1"/>
</dbReference>
<evidence type="ECO:0000259" key="14">
    <source>
        <dbReference type="Pfam" id="PF07715"/>
    </source>
</evidence>
<evidence type="ECO:0000256" key="1">
    <source>
        <dbReference type="ARBA" id="ARBA00004571"/>
    </source>
</evidence>
<dbReference type="GO" id="GO:0006826">
    <property type="term" value="P:iron ion transport"/>
    <property type="evidence" value="ECO:0007669"/>
    <property type="project" value="UniProtKB-KW"/>
</dbReference>
<comment type="similarity">
    <text evidence="11 12">Belongs to the TonB-dependent receptor family.</text>
</comment>
<dbReference type="Pfam" id="PF07715">
    <property type="entry name" value="Plug"/>
    <property type="match status" value="1"/>
</dbReference>
<dbReference type="EMBL" id="CP048711">
    <property type="protein sequence ID" value="QIB67195.1"/>
    <property type="molecule type" value="Genomic_DNA"/>
</dbReference>
<dbReference type="AlphaFoldDB" id="A0A6C0U998"/>
<gene>
    <name evidence="15" type="ORF">G3T16_19075</name>
</gene>
<evidence type="ECO:0000256" key="10">
    <source>
        <dbReference type="ARBA" id="ARBA00023237"/>
    </source>
</evidence>
<keyword evidence="16" id="KW-1185">Reference proteome</keyword>
<protein>
    <submittedName>
        <fullName evidence="15">TonB-dependent receptor</fullName>
    </submittedName>
</protein>
<reference evidence="15 16" key="1">
    <citation type="submission" date="2020-02" db="EMBL/GenBank/DDBJ databases">
        <title>Genome sequencing for Kineobactrum sp. M2.</title>
        <authorList>
            <person name="Park S.-J."/>
        </authorList>
    </citation>
    <scope>NUCLEOTIDE SEQUENCE [LARGE SCALE GENOMIC DNA]</scope>
    <source>
        <strain evidence="15 16">M2</strain>
    </source>
</reference>
<keyword evidence="6" id="KW-0408">Iron</keyword>
<comment type="subcellular location">
    <subcellularLocation>
        <location evidence="1 11">Cell outer membrane</location>
        <topology evidence="1 11">Multi-pass membrane protein</topology>
    </subcellularLocation>
</comment>
<proteinExistence type="inferred from homology"/>
<dbReference type="KEGG" id="kim:G3T16_19075"/>
<dbReference type="RefSeq" id="WP_163496622.1">
    <property type="nucleotide sequence ID" value="NZ_CP048711.1"/>
</dbReference>
<dbReference type="Proteomes" id="UP000477680">
    <property type="component" value="Chromosome"/>
</dbReference>
<accession>A0A6C0U998</accession>
<evidence type="ECO:0000256" key="11">
    <source>
        <dbReference type="PROSITE-ProRule" id="PRU01360"/>
    </source>
</evidence>
<keyword evidence="8 12" id="KW-0798">TonB box</keyword>
<keyword evidence="10 11" id="KW-0998">Cell outer membrane</keyword>
<dbReference type="InterPro" id="IPR012910">
    <property type="entry name" value="Plug_dom"/>
</dbReference>
<feature type="domain" description="TonB-dependent receptor-like beta-barrel" evidence="13">
    <location>
        <begin position="212"/>
        <end position="700"/>
    </location>
</feature>
<evidence type="ECO:0000256" key="6">
    <source>
        <dbReference type="ARBA" id="ARBA00023004"/>
    </source>
</evidence>
<dbReference type="InterPro" id="IPR000531">
    <property type="entry name" value="Beta-barrel_TonB"/>
</dbReference>
<keyword evidence="5 11" id="KW-0812">Transmembrane</keyword>
<organism evidence="15 16">
    <name type="scientific">Kineobactrum salinum</name>
    <dbReference type="NCBI Taxonomy" id="2708301"/>
    <lineage>
        <taxon>Bacteria</taxon>
        <taxon>Pseudomonadati</taxon>
        <taxon>Pseudomonadota</taxon>
        <taxon>Gammaproteobacteria</taxon>
        <taxon>Cellvibrionales</taxon>
        <taxon>Halieaceae</taxon>
        <taxon>Kineobactrum</taxon>
    </lineage>
</organism>
<keyword evidence="2 11" id="KW-0813">Transport</keyword>
<keyword evidence="15" id="KW-0675">Receptor</keyword>
<keyword evidence="9 11" id="KW-0472">Membrane</keyword>
<evidence type="ECO:0000313" key="16">
    <source>
        <dbReference type="Proteomes" id="UP000477680"/>
    </source>
</evidence>
<keyword evidence="7" id="KW-0406">Ion transport</keyword>
<evidence type="ECO:0000256" key="12">
    <source>
        <dbReference type="RuleBase" id="RU003357"/>
    </source>
</evidence>
<evidence type="ECO:0000256" key="4">
    <source>
        <dbReference type="ARBA" id="ARBA00022496"/>
    </source>
</evidence>
<evidence type="ECO:0000256" key="2">
    <source>
        <dbReference type="ARBA" id="ARBA00022448"/>
    </source>
</evidence>
<dbReference type="InterPro" id="IPR039426">
    <property type="entry name" value="TonB-dep_rcpt-like"/>
</dbReference>
<dbReference type="InterPro" id="IPR036942">
    <property type="entry name" value="Beta-barrel_TonB_sf"/>
</dbReference>
<evidence type="ECO:0000256" key="3">
    <source>
        <dbReference type="ARBA" id="ARBA00022452"/>
    </source>
</evidence>
<dbReference type="GO" id="GO:0009279">
    <property type="term" value="C:cell outer membrane"/>
    <property type="evidence" value="ECO:0007669"/>
    <property type="project" value="UniProtKB-SubCell"/>
</dbReference>
<feature type="domain" description="TonB-dependent receptor plug" evidence="14">
    <location>
        <begin position="30"/>
        <end position="140"/>
    </location>
</feature>
<evidence type="ECO:0000256" key="8">
    <source>
        <dbReference type="ARBA" id="ARBA00023077"/>
    </source>
</evidence>
<keyword evidence="3 11" id="KW-1134">Transmembrane beta strand</keyword>
<dbReference type="PANTHER" id="PTHR32552">
    <property type="entry name" value="FERRICHROME IRON RECEPTOR-RELATED"/>
    <property type="match status" value="1"/>
</dbReference>
<evidence type="ECO:0000259" key="13">
    <source>
        <dbReference type="Pfam" id="PF00593"/>
    </source>
</evidence>
<dbReference type="SUPFAM" id="SSF56935">
    <property type="entry name" value="Porins"/>
    <property type="match status" value="1"/>
</dbReference>
<dbReference type="PANTHER" id="PTHR32552:SF81">
    <property type="entry name" value="TONB-DEPENDENT OUTER MEMBRANE RECEPTOR"/>
    <property type="match status" value="1"/>
</dbReference>
<dbReference type="Pfam" id="PF00593">
    <property type="entry name" value="TonB_dep_Rec_b-barrel"/>
    <property type="match status" value="1"/>
</dbReference>
<evidence type="ECO:0000256" key="5">
    <source>
        <dbReference type="ARBA" id="ARBA00022692"/>
    </source>
</evidence>
<sequence length="735" mass="81197">MDGDVAGNEQRQAVRLEEIVVTATRRSENLQDVPIAISALSTFELERQGIENFEDFARQIPGVSFNRTTKNASTFTFRGISINTLPGGGLQNSTAVYLGDVPVSTTSAFTPDVRLFDIERVEILRGPQGTLFGSGSLAGTVRILPNEPQFNEFDAKLRVDGGLTKSDSIRQRYDGMVNIPLVDDSLAMRAVGYFRDEDGWIDNLGTGEDNANGSRDWGARGSLRWAPTDRFSAKLMVMHDVGEPGDLDFIDPQLGEDKVDTIIPGEIRTEITNYNVSFEYDFEWATLQSSTNYSDFEVKFDQDFNGILTGVFPGFIIATRTSAPALVQETKLISQSDSRLQWTVGAFYMDRELDVEALRSTDPNFLVGLHITGLDEGLFYYVPTELEERETAGFGELSWDISNDLTATVGVRYSHFRRKLTQLPGAFNQTGAVAGAVLAGGSTEIPEPTLSTGNVIGPDTFSEVTTKFALSWRPADSMTYYFTAAEGFRNALPNANAGLESQIDPNDIVIPDVADADKLWNYELGLKADWFDGMLRTNMAAYYIVWEDIQLLAVRPSDGTRFFANAGDAESMGLEVEVLARPSDNLELGLNLTLQEAEIDSITDQQAAFSGATEGSELTAPDFKMSGFVQYTWMLEDRGSLYLRADVQHVGSYPNTQPNTVGQPDTPSPVFQQLEAYENVNASLGWITDKWTLVLYGENLLDNDDLVFRQPDTAVIGNFGTLRPRTLGFRATWRL</sequence>
<evidence type="ECO:0000256" key="9">
    <source>
        <dbReference type="ARBA" id="ARBA00023136"/>
    </source>
</evidence>
<evidence type="ECO:0000313" key="15">
    <source>
        <dbReference type="EMBL" id="QIB67195.1"/>
    </source>
</evidence>